<accession>A0ABT4EM90</accession>
<name>A0ABT4EM90_9BACI</name>
<dbReference type="InterPro" id="IPR041492">
    <property type="entry name" value="HAD_2"/>
</dbReference>
<evidence type="ECO:0000313" key="3">
    <source>
        <dbReference type="EMBL" id="MCY9545631.1"/>
    </source>
</evidence>
<dbReference type="CDD" id="cd04302">
    <property type="entry name" value="HAD_5NT"/>
    <property type="match status" value="1"/>
</dbReference>
<dbReference type="Gene3D" id="1.10.150.240">
    <property type="entry name" value="Putative phosphatase, domain 2"/>
    <property type="match status" value="1"/>
</dbReference>
<keyword evidence="2" id="KW-0460">Magnesium</keyword>
<dbReference type="SFLD" id="SFLDG01129">
    <property type="entry name" value="C1.5:_HAD__Beta-PGM__Phosphata"/>
    <property type="match status" value="1"/>
</dbReference>
<dbReference type="GO" id="GO:0016787">
    <property type="term" value="F:hydrolase activity"/>
    <property type="evidence" value="ECO:0007669"/>
    <property type="project" value="UniProtKB-KW"/>
</dbReference>
<dbReference type="Proteomes" id="UP001527052">
    <property type="component" value="Unassembled WGS sequence"/>
</dbReference>
<evidence type="ECO:0000256" key="2">
    <source>
        <dbReference type="ARBA" id="ARBA00022842"/>
    </source>
</evidence>
<dbReference type="InterPro" id="IPR023198">
    <property type="entry name" value="PGP-like_dom2"/>
</dbReference>
<dbReference type="PANTHER" id="PTHR43434">
    <property type="entry name" value="PHOSPHOGLYCOLATE PHOSPHATASE"/>
    <property type="match status" value="1"/>
</dbReference>
<dbReference type="Gene3D" id="3.40.50.1000">
    <property type="entry name" value="HAD superfamily/HAD-like"/>
    <property type="match status" value="1"/>
</dbReference>
<evidence type="ECO:0000256" key="1">
    <source>
        <dbReference type="ARBA" id="ARBA00022801"/>
    </source>
</evidence>
<keyword evidence="1 3" id="KW-0378">Hydrolase</keyword>
<gene>
    <name evidence="3" type="ORF">M5W82_01605</name>
</gene>
<dbReference type="EMBL" id="JAMDLZ010000004">
    <property type="protein sequence ID" value="MCY9545631.1"/>
    <property type="molecule type" value="Genomic_DNA"/>
</dbReference>
<dbReference type="SFLD" id="SFLDS00003">
    <property type="entry name" value="Haloacid_Dehalogenase"/>
    <property type="match status" value="1"/>
</dbReference>
<dbReference type="InterPro" id="IPR050155">
    <property type="entry name" value="HAD-like_hydrolase_sf"/>
</dbReference>
<dbReference type="PANTHER" id="PTHR43434:SF20">
    <property type="entry name" value="5'-NUCLEOTIDASE"/>
    <property type="match status" value="1"/>
</dbReference>
<dbReference type="InterPro" id="IPR036412">
    <property type="entry name" value="HAD-like_sf"/>
</dbReference>
<dbReference type="Pfam" id="PF13419">
    <property type="entry name" value="HAD_2"/>
    <property type="match status" value="1"/>
</dbReference>
<dbReference type="SFLD" id="SFLDG01135">
    <property type="entry name" value="C1.5.6:_HAD__Beta-PGM__Phospha"/>
    <property type="match status" value="1"/>
</dbReference>
<protein>
    <submittedName>
        <fullName evidence="3">HAD family hydrolase</fullName>
    </submittedName>
</protein>
<keyword evidence="4" id="KW-1185">Reference proteome</keyword>
<dbReference type="RefSeq" id="WP_268635816.1">
    <property type="nucleotide sequence ID" value="NZ_JAMDLZ010000004.1"/>
</dbReference>
<dbReference type="SUPFAM" id="SSF56784">
    <property type="entry name" value="HAD-like"/>
    <property type="match status" value="1"/>
</dbReference>
<dbReference type="InterPro" id="IPR023214">
    <property type="entry name" value="HAD_sf"/>
</dbReference>
<reference evidence="3 4" key="1">
    <citation type="submission" date="2022-05" db="EMBL/GenBank/DDBJ databases">
        <title>Genome Sequencing of Bee-Associated Microbes.</title>
        <authorList>
            <person name="Dunlap C."/>
        </authorList>
    </citation>
    <scope>NUCLEOTIDE SEQUENCE [LARGE SCALE GENOMIC DNA]</scope>
    <source>
        <strain evidence="3 4">NRRL BD-083</strain>
    </source>
</reference>
<proteinExistence type="predicted"/>
<organism evidence="3 4">
    <name type="scientific">Lysinibacillus xylanilyticus</name>
    <dbReference type="NCBI Taxonomy" id="582475"/>
    <lineage>
        <taxon>Bacteria</taxon>
        <taxon>Bacillati</taxon>
        <taxon>Bacillota</taxon>
        <taxon>Bacilli</taxon>
        <taxon>Bacillales</taxon>
        <taxon>Bacillaceae</taxon>
        <taxon>Lysinibacillus</taxon>
    </lineage>
</organism>
<sequence>MKKYSVVLFDLDGTLSDPKIGITKSVQYALQKAGIEVRNLDELESFIGPPLQVSFHEIYGFNDVQIEQAIFNYRERFTEKGMFENKLYENIPALLANLKHQGYILAIATSKPTVFAEQILQHFNLEHYFDFVAGSNLDGTRSAKGEVITFAREHFSGVNIDQFIMIGDRKYDIVGAHENQMDSIGVTYGYGSLEELTDAQATYIVNSVNELQELLNRLG</sequence>
<evidence type="ECO:0000313" key="4">
    <source>
        <dbReference type="Proteomes" id="UP001527052"/>
    </source>
</evidence>
<comment type="caution">
    <text evidence="3">The sequence shown here is derived from an EMBL/GenBank/DDBJ whole genome shotgun (WGS) entry which is preliminary data.</text>
</comment>